<accession>A0A1I3ZVW4</accession>
<dbReference type="InterPro" id="IPR033138">
    <property type="entry name" value="Cu_oxidase_CS"/>
</dbReference>
<comment type="catalytic activity">
    <reaction evidence="8">
        <text>4 Cu(+) + O2 + 4 H(+) = 4 Cu(2+) + 2 H2O</text>
        <dbReference type="Rhea" id="RHEA:30083"/>
        <dbReference type="ChEBI" id="CHEBI:15377"/>
        <dbReference type="ChEBI" id="CHEBI:15378"/>
        <dbReference type="ChEBI" id="CHEBI:15379"/>
        <dbReference type="ChEBI" id="CHEBI:29036"/>
        <dbReference type="ChEBI" id="CHEBI:49552"/>
        <dbReference type="EC" id="1.16.3.4"/>
    </reaction>
    <physiologicalReaction direction="left-to-right" evidence="8">
        <dbReference type="Rhea" id="RHEA:30084"/>
    </physiologicalReaction>
</comment>
<organism evidence="11 12">
    <name type="scientific">Nitrosomonas aestuarii</name>
    <dbReference type="NCBI Taxonomy" id="52441"/>
    <lineage>
        <taxon>Bacteria</taxon>
        <taxon>Pseudomonadati</taxon>
        <taxon>Pseudomonadota</taxon>
        <taxon>Betaproteobacteria</taxon>
        <taxon>Nitrosomonadales</taxon>
        <taxon>Nitrosomonadaceae</taxon>
        <taxon>Nitrosomonas</taxon>
    </lineage>
</organism>
<dbReference type="InterPro" id="IPR011707">
    <property type="entry name" value="Cu-oxidase-like_N"/>
</dbReference>
<evidence type="ECO:0000313" key="12">
    <source>
        <dbReference type="Proteomes" id="UP000199533"/>
    </source>
</evidence>
<dbReference type="Gene3D" id="2.60.40.420">
    <property type="entry name" value="Cupredoxins - blue copper proteins"/>
    <property type="match status" value="3"/>
</dbReference>
<dbReference type="InterPro" id="IPR002355">
    <property type="entry name" value="Cu_oxidase_Cu_BS"/>
</dbReference>
<feature type="domain" description="Plastocyanin-like" evidence="10">
    <location>
        <begin position="89"/>
        <end position="181"/>
    </location>
</feature>
<dbReference type="CDD" id="cd13879">
    <property type="entry name" value="CuRO_2_McoP_like"/>
    <property type="match status" value="1"/>
</dbReference>
<proteinExistence type="predicted"/>
<reference evidence="12" key="1">
    <citation type="submission" date="2016-10" db="EMBL/GenBank/DDBJ databases">
        <authorList>
            <person name="Varghese N."/>
            <person name="Submissions S."/>
        </authorList>
    </citation>
    <scope>NUCLEOTIDE SEQUENCE [LARGE SCALE GENOMIC DNA]</scope>
    <source>
        <strain evidence="12">Nm69</strain>
    </source>
</reference>
<dbReference type="RefSeq" id="WP_090698218.1">
    <property type="nucleotide sequence ID" value="NZ_FOSP01000007.1"/>
</dbReference>
<dbReference type="GO" id="GO:0005507">
    <property type="term" value="F:copper ion binding"/>
    <property type="evidence" value="ECO:0007669"/>
    <property type="project" value="InterPro"/>
</dbReference>
<dbReference type="InterPro" id="IPR006311">
    <property type="entry name" value="TAT_signal"/>
</dbReference>
<feature type="domain" description="Plastocyanin-like" evidence="9">
    <location>
        <begin position="460"/>
        <end position="545"/>
    </location>
</feature>
<evidence type="ECO:0000259" key="10">
    <source>
        <dbReference type="Pfam" id="PF07732"/>
    </source>
</evidence>
<dbReference type="Pfam" id="PF07731">
    <property type="entry name" value="Cu-oxidase_2"/>
    <property type="match status" value="1"/>
</dbReference>
<sequence>MSHPELSRRQFLHYAAWSALASIIPGPSWAENRQINKDPDNNFKPDVELELYARTAEVPILSGAETHVFRYSGKLLRGPVNSIKNLPGYLGPILNFERGQKVHIFFYNQIPEPVITHWHGLHVPQKMDGHPMYEIFKGERYVYEFEINNPAATYWYHAHTHDMTATQVYQGLSGLITVRDEMEHKLELPADEYEIPLIIQDRRFTVGNQLHYLHGMHQRIMGFLGDTILVNGQANSTISVKTRAYRLRLLNGSNSRIYKLGWDDGTPLTIIGTDGGLLEKPESMPYLMLAPAERIELWMDFSGRKLGSELTLQSLEYQGGGLPMRGMGGMGRGRMGGMHGELAQGDSFPVVKFNITEQISDSPRLPEKLVSMPRLGTKDVTNPEKTIPIAIGMRRMLFQLNGRTFKMNDYLDIEKIPVNTIQKMRIFHDGGMSGGRHGMSGGGGGGGGGGGRGMGMMGMMRALPHPIHLHGQQFQILSRKTNKDSDIYDTVKEGFIHNGWKDTVLVMPGEEVEIIKPFQDYTGLFLYHCHNLEHEDMGMMRNFYVS</sequence>
<protein>
    <recommendedName>
        <fullName evidence="5">Multicopper oxidase CueO</fullName>
        <ecNumber evidence="4">1.16.3.4</ecNumber>
    </recommendedName>
    <alternativeName>
        <fullName evidence="6">Copper efflux oxidase</fullName>
    </alternativeName>
    <alternativeName>
        <fullName evidence="7">Cuprous oxidase</fullName>
    </alternativeName>
</protein>
<evidence type="ECO:0000256" key="5">
    <source>
        <dbReference type="ARBA" id="ARBA00041027"/>
    </source>
</evidence>
<evidence type="ECO:0000259" key="9">
    <source>
        <dbReference type="Pfam" id="PF07731"/>
    </source>
</evidence>
<dbReference type="GO" id="GO:0016491">
    <property type="term" value="F:oxidoreductase activity"/>
    <property type="evidence" value="ECO:0007669"/>
    <property type="project" value="UniProtKB-KW"/>
</dbReference>
<dbReference type="Pfam" id="PF07732">
    <property type="entry name" value="Cu-oxidase_3"/>
    <property type="match status" value="1"/>
</dbReference>
<dbReference type="PROSITE" id="PS00080">
    <property type="entry name" value="MULTICOPPER_OXIDASE2"/>
    <property type="match status" value="1"/>
</dbReference>
<dbReference type="PROSITE" id="PS51318">
    <property type="entry name" value="TAT"/>
    <property type="match status" value="1"/>
</dbReference>
<dbReference type="EMBL" id="FOSP01000007">
    <property type="protein sequence ID" value="SFK48198.1"/>
    <property type="molecule type" value="Genomic_DNA"/>
</dbReference>
<dbReference type="SUPFAM" id="SSF49503">
    <property type="entry name" value="Cupredoxins"/>
    <property type="match status" value="2"/>
</dbReference>
<dbReference type="AlphaFoldDB" id="A0A1I3ZVW4"/>
<evidence type="ECO:0000256" key="3">
    <source>
        <dbReference type="ARBA" id="ARBA00023002"/>
    </source>
</evidence>
<dbReference type="InterPro" id="IPR011706">
    <property type="entry name" value="Cu-oxidase_C"/>
</dbReference>
<evidence type="ECO:0000256" key="8">
    <source>
        <dbReference type="ARBA" id="ARBA00048092"/>
    </source>
</evidence>
<dbReference type="PANTHER" id="PTHR48267">
    <property type="entry name" value="CUPREDOXIN SUPERFAMILY PROTEIN"/>
    <property type="match status" value="1"/>
</dbReference>
<name>A0A1I3ZVW4_9PROT</name>
<evidence type="ECO:0000256" key="4">
    <source>
        <dbReference type="ARBA" id="ARBA00038978"/>
    </source>
</evidence>
<dbReference type="Proteomes" id="UP000199533">
    <property type="component" value="Unassembled WGS sequence"/>
</dbReference>
<evidence type="ECO:0000256" key="6">
    <source>
        <dbReference type="ARBA" id="ARBA00042896"/>
    </source>
</evidence>
<evidence type="ECO:0000256" key="2">
    <source>
        <dbReference type="ARBA" id="ARBA00022723"/>
    </source>
</evidence>
<dbReference type="PANTHER" id="PTHR48267:SF1">
    <property type="entry name" value="BILIRUBIN OXIDASE"/>
    <property type="match status" value="1"/>
</dbReference>
<dbReference type="InterPro" id="IPR008972">
    <property type="entry name" value="Cupredoxin"/>
</dbReference>
<keyword evidence="3" id="KW-0560">Oxidoreductase</keyword>
<dbReference type="STRING" id="52441.SAMN05216302_100790"/>
<dbReference type="CDD" id="cd13852">
    <property type="entry name" value="CuRO_1_McoP_like"/>
    <property type="match status" value="1"/>
</dbReference>
<dbReference type="EC" id="1.16.3.4" evidence="4"/>
<keyword evidence="2" id="KW-0479">Metal-binding</keyword>
<evidence type="ECO:0000256" key="1">
    <source>
        <dbReference type="ARBA" id="ARBA00011245"/>
    </source>
</evidence>
<dbReference type="PROSITE" id="PS00079">
    <property type="entry name" value="MULTICOPPER_OXIDASE1"/>
    <property type="match status" value="1"/>
</dbReference>
<evidence type="ECO:0000256" key="7">
    <source>
        <dbReference type="ARBA" id="ARBA00043090"/>
    </source>
</evidence>
<comment type="subunit">
    <text evidence="1">Monomer.</text>
</comment>
<dbReference type="OrthoDB" id="9757546at2"/>
<gene>
    <name evidence="11" type="ORF">SAMN05216302_100790</name>
</gene>
<evidence type="ECO:0000313" key="11">
    <source>
        <dbReference type="EMBL" id="SFK48198.1"/>
    </source>
</evidence>
<keyword evidence="12" id="KW-1185">Reference proteome</keyword>
<dbReference type="InterPro" id="IPR045087">
    <property type="entry name" value="Cu-oxidase_fam"/>
</dbReference>